<evidence type="ECO:0000313" key="2">
    <source>
        <dbReference type="EMBL" id="ORY31569.1"/>
    </source>
</evidence>
<comment type="caution">
    <text evidence="2">The sequence shown here is derived from an EMBL/GenBank/DDBJ whole genome shotgun (WGS) entry which is preliminary data.</text>
</comment>
<feature type="transmembrane region" description="Helical" evidence="1">
    <location>
        <begin position="65"/>
        <end position="92"/>
    </location>
</feature>
<reference evidence="2 3" key="1">
    <citation type="submission" date="2016-07" db="EMBL/GenBank/DDBJ databases">
        <title>Pervasive Adenine N6-methylation of Active Genes in Fungi.</title>
        <authorList>
            <consortium name="DOE Joint Genome Institute"/>
            <person name="Mondo S.J."/>
            <person name="Dannebaum R.O."/>
            <person name="Kuo R.C."/>
            <person name="Labutti K."/>
            <person name="Haridas S."/>
            <person name="Kuo A."/>
            <person name="Salamov A."/>
            <person name="Ahrendt S.R."/>
            <person name="Lipzen A."/>
            <person name="Sullivan W."/>
            <person name="Andreopoulos W.B."/>
            <person name="Clum A."/>
            <person name="Lindquist E."/>
            <person name="Daum C."/>
            <person name="Ramamoorthy G.K."/>
            <person name="Gryganskyi A."/>
            <person name="Culley D."/>
            <person name="Magnuson J.K."/>
            <person name="James T.Y."/>
            <person name="O'Malley M.A."/>
            <person name="Stajich J.E."/>
            <person name="Spatafora J.W."/>
            <person name="Visel A."/>
            <person name="Grigoriev I.V."/>
        </authorList>
    </citation>
    <scope>NUCLEOTIDE SEQUENCE [LARGE SCALE GENOMIC DNA]</scope>
    <source>
        <strain evidence="2 3">JEL800</strain>
    </source>
</reference>
<keyword evidence="1" id="KW-0812">Transmembrane</keyword>
<evidence type="ECO:0000256" key="1">
    <source>
        <dbReference type="SAM" id="Phobius"/>
    </source>
</evidence>
<keyword evidence="1" id="KW-0472">Membrane</keyword>
<accession>A0A1Y2B9R0</accession>
<sequence length="113" mass="12758">MVGAHLLTLSTHSTPIYSTLLRSRSIGESFLRFALPPHRKLLPIETSSLTSHYSPPRFSFELDSFGSVFLVLFCAVLRIGLVRLSLFTFFPFSTPPSINKDKLTPFIFVCNTY</sequence>
<proteinExistence type="predicted"/>
<dbReference type="EMBL" id="MCGO01000076">
    <property type="protein sequence ID" value="ORY31569.1"/>
    <property type="molecule type" value="Genomic_DNA"/>
</dbReference>
<gene>
    <name evidence="2" type="ORF">BCR33DRAFT_545186</name>
</gene>
<dbReference type="Proteomes" id="UP000193642">
    <property type="component" value="Unassembled WGS sequence"/>
</dbReference>
<organism evidence="2 3">
    <name type="scientific">Rhizoclosmatium globosum</name>
    <dbReference type="NCBI Taxonomy" id="329046"/>
    <lineage>
        <taxon>Eukaryota</taxon>
        <taxon>Fungi</taxon>
        <taxon>Fungi incertae sedis</taxon>
        <taxon>Chytridiomycota</taxon>
        <taxon>Chytridiomycota incertae sedis</taxon>
        <taxon>Chytridiomycetes</taxon>
        <taxon>Chytridiales</taxon>
        <taxon>Chytriomycetaceae</taxon>
        <taxon>Rhizoclosmatium</taxon>
    </lineage>
</organism>
<keyword evidence="1" id="KW-1133">Transmembrane helix</keyword>
<evidence type="ECO:0000313" key="3">
    <source>
        <dbReference type="Proteomes" id="UP000193642"/>
    </source>
</evidence>
<protein>
    <submittedName>
        <fullName evidence="2">Uncharacterized protein</fullName>
    </submittedName>
</protein>
<dbReference type="AlphaFoldDB" id="A0A1Y2B9R0"/>
<keyword evidence="3" id="KW-1185">Reference proteome</keyword>
<name>A0A1Y2B9R0_9FUNG</name>